<proteinExistence type="predicted"/>
<keyword evidence="2" id="KW-1185">Reference proteome</keyword>
<sequence>METNDDEQPQSKAQQQNISYQENLELCSCGSQESVMFYCQDQACPFYKKQKIYCIECMVPEKHDHRPVILAKKAKNVADEWSKLIIEVSMLRNTCNQWMKNNEPLVEFLDIHITMPDQKLLLKMMQVEELCIHLDQFYQQFVVENSAKGDIMKLEQLKPDLLAFKQRLQPLQFLKNIGPAIFWKVYSEVIRQVNLRCT</sequence>
<evidence type="ECO:0000313" key="1">
    <source>
        <dbReference type="EMBL" id="TNV79799.1"/>
    </source>
</evidence>
<dbReference type="AlphaFoldDB" id="A0A8J8NS59"/>
<gene>
    <name evidence="1" type="ORF">FGO68_gene3195</name>
</gene>
<name>A0A8J8NS59_HALGN</name>
<reference evidence="1" key="1">
    <citation type="submission" date="2019-06" db="EMBL/GenBank/DDBJ databases">
        <authorList>
            <person name="Zheng W."/>
        </authorList>
    </citation>
    <scope>NUCLEOTIDE SEQUENCE</scope>
    <source>
        <strain evidence="1">QDHG01</strain>
    </source>
</reference>
<accession>A0A8J8NS59</accession>
<dbReference type="EMBL" id="RRYP01008405">
    <property type="protein sequence ID" value="TNV79799.1"/>
    <property type="molecule type" value="Genomic_DNA"/>
</dbReference>
<organism evidence="1 2">
    <name type="scientific">Halteria grandinella</name>
    <dbReference type="NCBI Taxonomy" id="5974"/>
    <lineage>
        <taxon>Eukaryota</taxon>
        <taxon>Sar</taxon>
        <taxon>Alveolata</taxon>
        <taxon>Ciliophora</taxon>
        <taxon>Intramacronucleata</taxon>
        <taxon>Spirotrichea</taxon>
        <taxon>Stichotrichia</taxon>
        <taxon>Sporadotrichida</taxon>
        <taxon>Halteriidae</taxon>
        <taxon>Halteria</taxon>
    </lineage>
</organism>
<protein>
    <submittedName>
        <fullName evidence="1">Uncharacterized protein</fullName>
    </submittedName>
</protein>
<comment type="caution">
    <text evidence="1">The sequence shown here is derived from an EMBL/GenBank/DDBJ whole genome shotgun (WGS) entry which is preliminary data.</text>
</comment>
<evidence type="ECO:0000313" key="2">
    <source>
        <dbReference type="Proteomes" id="UP000785679"/>
    </source>
</evidence>
<dbReference type="Proteomes" id="UP000785679">
    <property type="component" value="Unassembled WGS sequence"/>
</dbReference>